<dbReference type="InterPro" id="IPR046373">
    <property type="entry name" value="Acyl-CoA_Oxase/DH_mid-dom_sf"/>
</dbReference>
<organism evidence="2 3">
    <name type="scientific">Aspergillus coremiiformis</name>
    <dbReference type="NCBI Taxonomy" id="138285"/>
    <lineage>
        <taxon>Eukaryota</taxon>
        <taxon>Fungi</taxon>
        <taxon>Dikarya</taxon>
        <taxon>Ascomycota</taxon>
        <taxon>Pezizomycotina</taxon>
        <taxon>Eurotiomycetes</taxon>
        <taxon>Eurotiomycetidae</taxon>
        <taxon>Eurotiales</taxon>
        <taxon>Aspergillaceae</taxon>
        <taxon>Aspergillus</taxon>
        <taxon>Aspergillus subgen. Circumdati</taxon>
    </lineage>
</organism>
<keyword evidence="1" id="KW-0812">Transmembrane</keyword>
<keyword evidence="3" id="KW-1185">Reference proteome</keyword>
<dbReference type="GO" id="GO:0003997">
    <property type="term" value="F:acyl-CoA oxidase activity"/>
    <property type="evidence" value="ECO:0007669"/>
    <property type="project" value="InterPro"/>
</dbReference>
<dbReference type="GO" id="GO:0005504">
    <property type="term" value="F:fatty acid binding"/>
    <property type="evidence" value="ECO:0007669"/>
    <property type="project" value="TreeGrafter"/>
</dbReference>
<dbReference type="SUPFAM" id="SSF56645">
    <property type="entry name" value="Acyl-CoA dehydrogenase NM domain-like"/>
    <property type="match status" value="1"/>
</dbReference>
<evidence type="ECO:0000313" key="3">
    <source>
        <dbReference type="Proteomes" id="UP000327118"/>
    </source>
</evidence>
<sequence length="577" mass="64516">MPSPTLDLLDLDLFKPMAEHLTNDERIDISYQRAYKIAKAYDMTMADVLDLTPKFWDFHQDLIVPVDFAAFVLLVIQFNLVAGLVAPFAVDDPQYKSLLHRILSFDVCAQYMLTEVGHGLDARNLETTVTLLPNGEFDLHTPNSYAAKFMPPTWLRQGFPRVAIVVARLIVSDEDRGLRPFIVWINDGERMCDGVISRLLPPRAGVKPLDHAITTFTHVRLPSWALLGSLEKPANERDNFLSINWRAGVGTLSLSLCIIPMMKISVFVAGKYSIQRQIGAPSKPIPIISLRTQQRPILHALAQIAVFEAYAKESIRSFQDPDLEPTVQHAIGATFKAVLLQAAHSTLPALSERCGARGLYAFNHIIEAQLDSRAIGIAEGDTLTLSIRLGTELILDRYHLPPARDPECIFAQHEKGLLEESRAILQGIPGGHRSDEFNASILTRCQSIVEATGHRLAYEAAVKAGVHCDLLSLYKIGVMLHDPSWYIEHTNLSRERMFAEESRALSTVLPQLDSLLDQTGVEPYCTSPILSQDCWKAFVNELETHAGGFHLQYDARCDIHHQSMFSVEVVPKLQEIY</sequence>
<evidence type="ECO:0000313" key="2">
    <source>
        <dbReference type="EMBL" id="KAE8356114.1"/>
    </source>
</evidence>
<dbReference type="InterPro" id="IPR012258">
    <property type="entry name" value="Acyl-CoA_oxidase"/>
</dbReference>
<dbReference type="EMBL" id="ML739042">
    <property type="protein sequence ID" value="KAE8356114.1"/>
    <property type="molecule type" value="Genomic_DNA"/>
</dbReference>
<dbReference type="Gene3D" id="2.40.110.10">
    <property type="entry name" value="Butyryl-CoA Dehydrogenase, subunit A, domain 2"/>
    <property type="match status" value="1"/>
</dbReference>
<dbReference type="OrthoDB" id="538336at2759"/>
<reference evidence="3" key="1">
    <citation type="submission" date="2019-04" db="EMBL/GenBank/DDBJ databases">
        <title>Friends and foes A comparative genomics studyof 23 Aspergillus species from section Flavi.</title>
        <authorList>
            <consortium name="DOE Joint Genome Institute"/>
            <person name="Kjaerbolling I."/>
            <person name="Vesth T."/>
            <person name="Frisvad J.C."/>
            <person name="Nybo J.L."/>
            <person name="Theobald S."/>
            <person name="Kildgaard S."/>
            <person name="Isbrandt T."/>
            <person name="Kuo A."/>
            <person name="Sato A."/>
            <person name="Lyhne E.K."/>
            <person name="Kogle M.E."/>
            <person name="Wiebenga A."/>
            <person name="Kun R.S."/>
            <person name="Lubbers R.J."/>
            <person name="Makela M.R."/>
            <person name="Barry K."/>
            <person name="Chovatia M."/>
            <person name="Clum A."/>
            <person name="Daum C."/>
            <person name="Haridas S."/>
            <person name="He G."/>
            <person name="LaButti K."/>
            <person name="Lipzen A."/>
            <person name="Mondo S."/>
            <person name="Riley R."/>
            <person name="Salamov A."/>
            <person name="Simmons B.A."/>
            <person name="Magnuson J.K."/>
            <person name="Henrissat B."/>
            <person name="Mortensen U.H."/>
            <person name="Larsen T.O."/>
            <person name="Devries R.P."/>
            <person name="Grigoriev I.V."/>
            <person name="Machida M."/>
            <person name="Baker S.E."/>
            <person name="Andersen M.R."/>
        </authorList>
    </citation>
    <scope>NUCLEOTIDE SEQUENCE [LARGE SCALE GENOMIC DNA]</scope>
    <source>
        <strain evidence="3">CBS 553.77</strain>
    </source>
</reference>
<dbReference type="Proteomes" id="UP000327118">
    <property type="component" value="Unassembled WGS sequence"/>
</dbReference>
<protein>
    <submittedName>
        <fullName evidence="2">Acyl-CoA dehydrogenase NM domain-like protein</fullName>
    </submittedName>
</protein>
<gene>
    <name evidence="2" type="ORF">BDV28DRAFT_161800</name>
</gene>
<dbReference type="GO" id="GO:0071949">
    <property type="term" value="F:FAD binding"/>
    <property type="evidence" value="ECO:0007669"/>
    <property type="project" value="InterPro"/>
</dbReference>
<proteinExistence type="predicted"/>
<accession>A0A5N6ZEM4</accession>
<name>A0A5N6ZEM4_9EURO</name>
<dbReference type="SUPFAM" id="SSF47203">
    <property type="entry name" value="Acyl-CoA dehydrogenase C-terminal domain-like"/>
    <property type="match status" value="1"/>
</dbReference>
<keyword evidence="1" id="KW-1133">Transmembrane helix</keyword>
<dbReference type="AlphaFoldDB" id="A0A5N6ZEM4"/>
<dbReference type="GO" id="GO:0055088">
    <property type="term" value="P:lipid homeostasis"/>
    <property type="evidence" value="ECO:0007669"/>
    <property type="project" value="TreeGrafter"/>
</dbReference>
<dbReference type="GO" id="GO:0033540">
    <property type="term" value="P:fatty acid beta-oxidation using acyl-CoA oxidase"/>
    <property type="evidence" value="ECO:0007669"/>
    <property type="project" value="TreeGrafter"/>
</dbReference>
<dbReference type="InterPro" id="IPR009100">
    <property type="entry name" value="AcylCoA_DH/oxidase_NM_dom_sf"/>
</dbReference>
<evidence type="ECO:0000256" key="1">
    <source>
        <dbReference type="SAM" id="Phobius"/>
    </source>
</evidence>
<dbReference type="GO" id="GO:0005777">
    <property type="term" value="C:peroxisome"/>
    <property type="evidence" value="ECO:0007669"/>
    <property type="project" value="InterPro"/>
</dbReference>
<dbReference type="Gene3D" id="1.20.140.10">
    <property type="entry name" value="Butyryl-CoA Dehydrogenase, subunit A, domain 3"/>
    <property type="match status" value="1"/>
</dbReference>
<keyword evidence="1" id="KW-0472">Membrane</keyword>
<dbReference type="InterPro" id="IPR036250">
    <property type="entry name" value="AcylCo_DH-like_C"/>
</dbReference>
<feature type="transmembrane region" description="Helical" evidence="1">
    <location>
        <begin position="68"/>
        <end position="90"/>
    </location>
</feature>
<dbReference type="PANTHER" id="PTHR10909">
    <property type="entry name" value="ELECTRON TRANSPORT OXIDOREDUCTASE"/>
    <property type="match status" value="1"/>
</dbReference>
<dbReference type="PANTHER" id="PTHR10909:SF382">
    <property type="entry name" value="ACYL-COENZYME A OXIDASE"/>
    <property type="match status" value="1"/>
</dbReference>